<dbReference type="AlphaFoldDB" id="A0A1V6RAP7"/>
<dbReference type="Pfam" id="PF25329">
    <property type="entry name" value="C2_GDE1"/>
    <property type="match status" value="1"/>
</dbReference>
<dbReference type="InterPro" id="IPR017946">
    <property type="entry name" value="PLC-like_Pdiesterase_TIM-brl"/>
</dbReference>
<evidence type="ECO:0000313" key="7">
    <source>
        <dbReference type="EMBL" id="OQD98634.1"/>
    </source>
</evidence>
<evidence type="ECO:0000313" key="8">
    <source>
        <dbReference type="Proteomes" id="UP000191518"/>
    </source>
</evidence>
<keyword evidence="8" id="KW-1185">Reference proteome</keyword>
<evidence type="ECO:0000259" key="6">
    <source>
        <dbReference type="PROSITE" id="PS51704"/>
    </source>
</evidence>
<dbReference type="InterPro" id="IPR030395">
    <property type="entry name" value="GP_PDE_dom"/>
</dbReference>
<sequence length="1071" mass="119791">MRFGRDFHQHRVPEWTSLYVPYDSVKSAFNLAVGKSIDANLEPDLSEVYALLDDSIQSASNFHHDNCNFLMARQAKLETKYEKLLQAILFSREEDDDFHEVKTFLNLITDLHDDFEKLQHYSHLNKEAIESLFAKIERLGGYSRLMHQEQKSKWIKSQIERRTQCANFITRSKVLINSVAEASSDGYGPSTMKALLDEAGSDELPPLITQFSALYSAIRNDDSRALVDPLNHFLHDPPPEQEPRAFFYELAELAATCSSRHCFRYLVSQISSVSGVILDHDLLNHVIITRGQLGPSEESDDSIQSDENRRLTLFDFAIEGLASRMKETLYAKDTFGRLGLHYAALYGMSFVCQSIVDYSRRWGPGFLSKLLLTTDCQGFTPFHYAVIKNHVSVAKLFLETWVLEMKPGHEVETESLLKHLNDILILAIRYKHDEIVLCFAKSSIEFDECSSYGESALYVAAQMGRSDYVNALLEHPKNVCIDTAERLNGWTPLFIACVEGHSTIVKLLLQAGANQDLYDNHSWTAKEHAALRGHLHVAEMLKPWDSHHLIGGPANMPLKSKSAAGPRLAVGETHVIVNLGVLCNGKHVKAVKIKDASSDNSPYAKYLSSMDMLVSVESTSQRVKLPILSEKVNEPFVFPVTNPSEAHLSFKFYPADSSCNACQLIGSAGYVLESDKYCFGENRESLVRERTVPILEKGTMEIIGTVTFTFVISKPLMGSNPPLLAKQQLLEEGLQLVGHRGLGQNTANPSQLQLGENTIESFLSAAKLGASYVEFGNNSFKDLVPIIYHDFSLSESGTDIPIHDISFEQFMYASELQSPRGEAVLVLERPSLQALSHRPGGDRVRSLSWTKDQEQKTVQIRDRMKHTVDFKNKGFKPNTRGHFVRDSFTTLEELLTSLPHSISFNIEIKYPRLHEAVEAGVGPLAIEINTFIDRILAQIFRVSSDRSIILSSFSPEICILLATKQDTYPVLFITNAGKLPLSDMDMRASSLQAAVHFSKRWNLAGVVIASETLILCPRLVRYVKRSGLICGSYGSLNNMPENAQVQQKAGLQILMVDNVRLIASTLGGSSM</sequence>
<evidence type="ECO:0008006" key="9">
    <source>
        <dbReference type="Google" id="ProtNLM"/>
    </source>
</evidence>
<dbReference type="Pfam" id="PF00023">
    <property type="entry name" value="Ank"/>
    <property type="match status" value="1"/>
</dbReference>
<evidence type="ECO:0000256" key="3">
    <source>
        <dbReference type="ARBA" id="ARBA00023043"/>
    </source>
</evidence>
<dbReference type="InterPro" id="IPR036770">
    <property type="entry name" value="Ankyrin_rpt-contain_sf"/>
</dbReference>
<keyword evidence="1" id="KW-0677">Repeat</keyword>
<dbReference type="PROSITE" id="PS50088">
    <property type="entry name" value="ANK_REPEAT"/>
    <property type="match status" value="2"/>
</dbReference>
<comment type="caution">
    <text evidence="7">The sequence shown here is derived from an EMBL/GenBank/DDBJ whole genome shotgun (WGS) entry which is preliminary data.</text>
</comment>
<dbReference type="SUPFAM" id="SSF48403">
    <property type="entry name" value="Ankyrin repeat"/>
    <property type="match status" value="1"/>
</dbReference>
<dbReference type="InterPro" id="IPR057506">
    <property type="entry name" value="C2_GPCPD1"/>
</dbReference>
<evidence type="ECO:0000256" key="4">
    <source>
        <dbReference type="PROSITE-ProRule" id="PRU00023"/>
    </source>
</evidence>
<evidence type="ECO:0000259" key="5">
    <source>
        <dbReference type="PROSITE" id="PS51382"/>
    </source>
</evidence>
<dbReference type="SMART" id="SM00248">
    <property type="entry name" value="ANK"/>
    <property type="match status" value="4"/>
</dbReference>
<keyword evidence="3 4" id="KW-0040">ANK repeat</keyword>
<evidence type="ECO:0000256" key="1">
    <source>
        <dbReference type="ARBA" id="ARBA00022737"/>
    </source>
</evidence>
<dbReference type="SUPFAM" id="SSF51695">
    <property type="entry name" value="PLC-like phosphodiesterases"/>
    <property type="match status" value="1"/>
</dbReference>
<dbReference type="STRING" id="29845.A0A1V6RAP7"/>
<dbReference type="InterPro" id="IPR002110">
    <property type="entry name" value="Ankyrin_rpt"/>
</dbReference>
<feature type="repeat" description="ANK" evidence="4">
    <location>
        <begin position="488"/>
        <end position="520"/>
    </location>
</feature>
<dbReference type="Pfam" id="PF03009">
    <property type="entry name" value="GDPD"/>
    <property type="match status" value="1"/>
</dbReference>
<feature type="repeat" description="ANK" evidence="4">
    <location>
        <begin position="377"/>
        <end position="399"/>
    </location>
</feature>
<organism evidence="7 8">
    <name type="scientific">Penicillium vulpinum</name>
    <dbReference type="NCBI Taxonomy" id="29845"/>
    <lineage>
        <taxon>Eukaryota</taxon>
        <taxon>Fungi</taxon>
        <taxon>Dikarya</taxon>
        <taxon>Ascomycota</taxon>
        <taxon>Pezizomycotina</taxon>
        <taxon>Eurotiomycetes</taxon>
        <taxon>Eurotiomycetidae</taxon>
        <taxon>Eurotiales</taxon>
        <taxon>Aspergillaceae</taxon>
        <taxon>Penicillium</taxon>
    </lineage>
</organism>
<dbReference type="GO" id="GO:0046475">
    <property type="term" value="P:glycerophospholipid catabolic process"/>
    <property type="evidence" value="ECO:0007669"/>
    <property type="project" value="TreeGrafter"/>
</dbReference>
<gene>
    <name evidence="7" type="ORF">PENVUL_c069G06769</name>
</gene>
<dbReference type="InterPro" id="IPR051578">
    <property type="entry name" value="GDPD"/>
</dbReference>
<dbReference type="GO" id="GO:0047389">
    <property type="term" value="F:glycerophosphocholine phosphodiesterase activity"/>
    <property type="evidence" value="ECO:0007669"/>
    <property type="project" value="TreeGrafter"/>
</dbReference>
<accession>A0A1V6RAP7</accession>
<evidence type="ECO:0000256" key="2">
    <source>
        <dbReference type="ARBA" id="ARBA00022801"/>
    </source>
</evidence>
<dbReference type="Pfam" id="PF12796">
    <property type="entry name" value="Ank_2"/>
    <property type="match status" value="1"/>
</dbReference>
<dbReference type="Gene3D" id="1.25.40.20">
    <property type="entry name" value="Ankyrin repeat-containing domain"/>
    <property type="match status" value="1"/>
</dbReference>
<dbReference type="PANTHER" id="PTHR22958:SF1">
    <property type="entry name" value="GLYCEROPHOSPHOCHOLINE PHOSPHODIESTERASE GPCPD1"/>
    <property type="match status" value="1"/>
</dbReference>
<dbReference type="InterPro" id="IPR004331">
    <property type="entry name" value="SPX_dom"/>
</dbReference>
<dbReference type="EMBL" id="MDYP01000069">
    <property type="protein sequence ID" value="OQD98634.1"/>
    <property type="molecule type" value="Genomic_DNA"/>
</dbReference>
<protein>
    <recommendedName>
        <fullName evidence="9">GP-PDE domain-containing protein</fullName>
    </recommendedName>
</protein>
<feature type="domain" description="GP-PDE" evidence="6">
    <location>
        <begin position="740"/>
        <end position="1066"/>
    </location>
</feature>
<keyword evidence="2" id="KW-0378">Hydrolase</keyword>
<dbReference type="CDD" id="cd14447">
    <property type="entry name" value="SPX"/>
    <property type="match status" value="1"/>
</dbReference>
<dbReference type="PROSITE" id="PS51382">
    <property type="entry name" value="SPX"/>
    <property type="match status" value="1"/>
</dbReference>
<reference evidence="8" key="1">
    <citation type="journal article" date="2017" name="Nat. Microbiol.">
        <title>Global analysis of biosynthetic gene clusters reveals vast potential of secondary metabolite production in Penicillium species.</title>
        <authorList>
            <person name="Nielsen J.C."/>
            <person name="Grijseels S."/>
            <person name="Prigent S."/>
            <person name="Ji B."/>
            <person name="Dainat J."/>
            <person name="Nielsen K.F."/>
            <person name="Frisvad J.C."/>
            <person name="Workman M."/>
            <person name="Nielsen J."/>
        </authorList>
    </citation>
    <scope>NUCLEOTIDE SEQUENCE [LARGE SCALE GENOMIC DNA]</scope>
    <source>
        <strain evidence="8">IBT 29486</strain>
    </source>
</reference>
<dbReference type="PROSITE" id="PS50297">
    <property type="entry name" value="ANK_REP_REGION"/>
    <property type="match status" value="2"/>
</dbReference>
<feature type="domain" description="SPX" evidence="5">
    <location>
        <begin position="1"/>
        <end position="150"/>
    </location>
</feature>
<dbReference type="PANTHER" id="PTHR22958">
    <property type="entry name" value="GLYCEROPHOSPHORYL DIESTER PHOSPHODIESTERASE"/>
    <property type="match status" value="1"/>
</dbReference>
<proteinExistence type="predicted"/>
<dbReference type="Proteomes" id="UP000191518">
    <property type="component" value="Unassembled WGS sequence"/>
</dbReference>
<dbReference type="PROSITE" id="PS51704">
    <property type="entry name" value="GP_PDE"/>
    <property type="match status" value="1"/>
</dbReference>
<dbReference type="Gene3D" id="3.20.20.190">
    <property type="entry name" value="Phosphatidylinositol (PI) phosphodiesterase"/>
    <property type="match status" value="1"/>
</dbReference>
<name>A0A1V6RAP7_9EURO</name>